<dbReference type="Pfam" id="PF00534">
    <property type="entry name" value="Glycos_transf_1"/>
    <property type="match status" value="1"/>
</dbReference>
<dbReference type="EC" id="2.4.1.21" evidence="7"/>
<dbReference type="PANTHER" id="PTHR45825">
    <property type="entry name" value="GRANULE-BOUND STARCH SYNTHASE 1, CHLOROPLASTIC/AMYLOPLASTIC"/>
    <property type="match status" value="1"/>
</dbReference>
<sequence>MPDHKLKIAQIASEVSPFTKSGGLADVVASLSKALHHLKHEVFVITPLYDQVMDKEAHHLELIKDKIKIYLNSSDSETFSIWRGYLEKKLPVYFLENKKYFSQRKSMYGSTHENARFLVFAVAVLKTISLLKIPVDIIQCHDWHTGLIPYYRKTDFRYSKTLGQAKILFTIHNLAFQLGHNWWEIKASDKDRGRGRLPHLEDQKLENVNFIKRAILSADAINTVSEQYREEILTPKFGQDLHLILHNRANRLYGIVNGIDDEEYNPAKDPGLFFNYDQQSLAGKYKNKTELQKFFSLPPEPDPPVIGMVTRITEQKGFGLLFNALSGLMSLNIQLVIMGGGDKEYENRIRQIVKKYPRRISARLEFNTQDATKIYAGSDMILMPSRFEPCGITQLIAMRYGAIPVVRHIGGLIDTVIDFNPLTKKGNGFVFKKYTPSELLVAVARAVTIYQCRAYWQDLVRQVMEKSYSWKIPAAKYVLLYKKIRHA</sequence>
<organism evidence="10 11">
    <name type="scientific">Candidatus Falkowbacteria bacterium CG23_combo_of_CG06-09_8_20_14_all_49_15</name>
    <dbReference type="NCBI Taxonomy" id="1974572"/>
    <lineage>
        <taxon>Bacteria</taxon>
        <taxon>Candidatus Falkowiibacteriota</taxon>
    </lineage>
</organism>
<evidence type="ECO:0000313" key="10">
    <source>
        <dbReference type="EMBL" id="PIP33429.1"/>
    </source>
</evidence>
<dbReference type="Pfam" id="PF08323">
    <property type="entry name" value="Glyco_transf_5"/>
    <property type="match status" value="1"/>
</dbReference>
<dbReference type="Gene3D" id="3.40.50.2000">
    <property type="entry name" value="Glycogen Phosphorylase B"/>
    <property type="match status" value="2"/>
</dbReference>
<dbReference type="SUPFAM" id="SSF53756">
    <property type="entry name" value="UDP-Glycosyltransferase/glycogen phosphorylase"/>
    <property type="match status" value="1"/>
</dbReference>
<dbReference type="GO" id="GO:0005978">
    <property type="term" value="P:glycogen biosynthetic process"/>
    <property type="evidence" value="ECO:0007669"/>
    <property type="project" value="UniProtKB-UniRule"/>
</dbReference>
<dbReference type="GO" id="GO:0009011">
    <property type="term" value="F:alpha-1,4-glucan glucosyltransferase (ADP-glucose donor) activity"/>
    <property type="evidence" value="ECO:0007669"/>
    <property type="project" value="UniProtKB-UniRule"/>
</dbReference>
<comment type="catalytic activity">
    <reaction evidence="1 7">
        <text>[(1-&gt;4)-alpha-D-glucosyl](n) + ADP-alpha-D-glucose = [(1-&gt;4)-alpha-D-glucosyl](n+1) + ADP + H(+)</text>
        <dbReference type="Rhea" id="RHEA:18189"/>
        <dbReference type="Rhea" id="RHEA-COMP:9584"/>
        <dbReference type="Rhea" id="RHEA-COMP:9587"/>
        <dbReference type="ChEBI" id="CHEBI:15378"/>
        <dbReference type="ChEBI" id="CHEBI:15444"/>
        <dbReference type="ChEBI" id="CHEBI:57498"/>
        <dbReference type="ChEBI" id="CHEBI:456216"/>
        <dbReference type="EC" id="2.4.1.21"/>
    </reaction>
</comment>
<dbReference type="EMBL" id="PCSD01000103">
    <property type="protein sequence ID" value="PIP33429.1"/>
    <property type="molecule type" value="Genomic_DNA"/>
</dbReference>
<evidence type="ECO:0000256" key="4">
    <source>
        <dbReference type="ARBA" id="ARBA00022676"/>
    </source>
</evidence>
<keyword evidence="4 7" id="KW-0328">Glycosyltransferase</keyword>
<comment type="caution">
    <text evidence="10">The sequence shown here is derived from an EMBL/GenBank/DDBJ whole genome shotgun (WGS) entry which is preliminary data.</text>
</comment>
<proteinExistence type="inferred from homology"/>
<comment type="pathway">
    <text evidence="7">Glycan biosynthesis; glycogen biosynthesis.</text>
</comment>
<dbReference type="GO" id="GO:0004373">
    <property type="term" value="F:alpha-1,4-glucan glucosyltransferase (UDP-glucose donor) activity"/>
    <property type="evidence" value="ECO:0007669"/>
    <property type="project" value="InterPro"/>
</dbReference>
<evidence type="ECO:0000259" key="8">
    <source>
        <dbReference type="Pfam" id="PF00534"/>
    </source>
</evidence>
<dbReference type="PANTHER" id="PTHR45825:SF11">
    <property type="entry name" value="ALPHA AMYLASE DOMAIN-CONTAINING PROTEIN"/>
    <property type="match status" value="1"/>
</dbReference>
<feature type="binding site" evidence="7">
    <location>
        <position position="20"/>
    </location>
    <ligand>
        <name>ADP-alpha-D-glucose</name>
        <dbReference type="ChEBI" id="CHEBI:57498"/>
    </ligand>
</feature>
<evidence type="ECO:0000313" key="11">
    <source>
        <dbReference type="Proteomes" id="UP000230729"/>
    </source>
</evidence>
<dbReference type="AlphaFoldDB" id="A0A2G9ZJT0"/>
<dbReference type="CDD" id="cd03791">
    <property type="entry name" value="GT5_Glycogen_synthase_DULL1-like"/>
    <property type="match status" value="1"/>
</dbReference>
<dbReference type="UniPathway" id="UPA00164"/>
<reference evidence="10 11" key="1">
    <citation type="submission" date="2017-09" db="EMBL/GenBank/DDBJ databases">
        <title>Depth-based differentiation of microbial function through sediment-hosted aquifers and enrichment of novel symbionts in the deep terrestrial subsurface.</title>
        <authorList>
            <person name="Probst A.J."/>
            <person name="Ladd B."/>
            <person name="Jarett J.K."/>
            <person name="Geller-Mcgrath D.E."/>
            <person name="Sieber C.M."/>
            <person name="Emerson J.B."/>
            <person name="Anantharaman K."/>
            <person name="Thomas B.C."/>
            <person name="Malmstrom R."/>
            <person name="Stieglmeier M."/>
            <person name="Klingl A."/>
            <person name="Woyke T."/>
            <person name="Ryan C.M."/>
            <person name="Banfield J.F."/>
        </authorList>
    </citation>
    <scope>NUCLEOTIDE SEQUENCE [LARGE SCALE GENOMIC DNA]</scope>
    <source>
        <strain evidence="10">CG23_combo_of_CG06-09_8_20_14_all_49_15</strain>
    </source>
</reference>
<evidence type="ECO:0000259" key="9">
    <source>
        <dbReference type="Pfam" id="PF08323"/>
    </source>
</evidence>
<feature type="domain" description="Glycosyl transferase family 1" evidence="8">
    <location>
        <begin position="293"/>
        <end position="452"/>
    </location>
</feature>
<name>A0A2G9ZJT0_9BACT</name>
<keyword evidence="5 7" id="KW-0808">Transferase</keyword>
<gene>
    <name evidence="7" type="primary">glgA</name>
    <name evidence="10" type="ORF">COX22_04430</name>
</gene>
<feature type="domain" description="Starch synthase catalytic" evidence="9">
    <location>
        <begin position="7"/>
        <end position="246"/>
    </location>
</feature>
<dbReference type="InterPro" id="IPR013534">
    <property type="entry name" value="Starch_synth_cat_dom"/>
</dbReference>
<protein>
    <recommendedName>
        <fullName evidence="7">Glycogen synthase</fullName>
        <ecNumber evidence="7">2.4.1.21</ecNumber>
    </recommendedName>
    <alternativeName>
        <fullName evidence="7">Starch [bacterial glycogen] synthase</fullName>
    </alternativeName>
</protein>
<evidence type="ECO:0000256" key="6">
    <source>
        <dbReference type="ARBA" id="ARBA00023056"/>
    </source>
</evidence>
<evidence type="ECO:0000256" key="1">
    <source>
        <dbReference type="ARBA" id="ARBA00001478"/>
    </source>
</evidence>
<evidence type="ECO:0000256" key="3">
    <source>
        <dbReference type="ARBA" id="ARBA00010281"/>
    </source>
</evidence>
<dbReference type="Proteomes" id="UP000230729">
    <property type="component" value="Unassembled WGS sequence"/>
</dbReference>
<dbReference type="InterPro" id="IPR011835">
    <property type="entry name" value="GS/SS"/>
</dbReference>
<dbReference type="NCBIfam" id="TIGR02095">
    <property type="entry name" value="glgA"/>
    <property type="match status" value="1"/>
</dbReference>
<accession>A0A2G9ZJT0</accession>
<evidence type="ECO:0000256" key="5">
    <source>
        <dbReference type="ARBA" id="ARBA00022679"/>
    </source>
</evidence>
<evidence type="ECO:0000256" key="7">
    <source>
        <dbReference type="HAMAP-Rule" id="MF_00484"/>
    </source>
</evidence>
<evidence type="ECO:0000256" key="2">
    <source>
        <dbReference type="ARBA" id="ARBA00002764"/>
    </source>
</evidence>
<dbReference type="InterPro" id="IPR001296">
    <property type="entry name" value="Glyco_trans_1"/>
</dbReference>
<comment type="similarity">
    <text evidence="3 7">Belongs to the glycosyltransferase 1 family. Bacterial/plant glycogen synthase subfamily.</text>
</comment>
<dbReference type="HAMAP" id="MF_00484">
    <property type="entry name" value="Glycogen_synth"/>
    <property type="match status" value="1"/>
</dbReference>
<comment type="function">
    <text evidence="2 7">Synthesizes alpha-1,4-glucan chains using ADP-glucose.</text>
</comment>
<keyword evidence="6 7" id="KW-0320">Glycogen biosynthesis</keyword>